<evidence type="ECO:0000313" key="2">
    <source>
        <dbReference type="Proteomes" id="UP000234530"/>
    </source>
</evidence>
<dbReference type="RefSeq" id="WP_101751360.1">
    <property type="nucleotide sequence ID" value="NZ_CP025430.1"/>
</dbReference>
<sequence>MGRVRKADLPASSALWDRMGKGDFMDCYATRADLPPREAAQLAFAMPGWARGLLSLRNAIVAPFGLKTGAKPGSDAIGIFPVVSDTPDEIILGLDDRHLDFRIAVLRQSGIVYGATWVHCHNLAGRAYLATVMPFHILMSRNALGRVADR</sequence>
<dbReference type="AlphaFoldDB" id="A0A2H5EVI7"/>
<reference evidence="1 2" key="1">
    <citation type="journal article" date="2013" name="Antonie Van Leeuwenhoek">
        <title>Paracoccus zhejiangensis sp. nov., isolated from activated sludge in wastewater-treatment system.</title>
        <authorList>
            <person name="Wu Z.G."/>
            <person name="Zhang D.F."/>
            <person name="Liu Y.L."/>
            <person name="Wang F."/>
            <person name="Jiang X."/>
            <person name="Li C."/>
            <person name="Li S.P."/>
            <person name="Hong Q."/>
            <person name="Li W.J."/>
        </authorList>
    </citation>
    <scope>NUCLEOTIDE SEQUENCE [LARGE SCALE GENOMIC DNA]</scope>
    <source>
        <strain evidence="1 2">J6</strain>
    </source>
</reference>
<dbReference type="KEGG" id="pzh:CX676_03400"/>
<name>A0A2H5EVI7_9RHOB</name>
<protein>
    <submittedName>
        <fullName evidence="1">DUF2867 domain-containing protein</fullName>
    </submittedName>
</protein>
<accession>A0A2H5EVI7</accession>
<evidence type="ECO:0000313" key="1">
    <source>
        <dbReference type="EMBL" id="AUH63318.1"/>
    </source>
</evidence>
<dbReference type="Proteomes" id="UP000234530">
    <property type="component" value="Chromosome"/>
</dbReference>
<dbReference type="Pfam" id="PF11066">
    <property type="entry name" value="DUF2867"/>
    <property type="match status" value="1"/>
</dbReference>
<organism evidence="1 2">
    <name type="scientific">Paracoccus zhejiangensis</name>
    <dbReference type="NCBI Taxonomy" id="1077935"/>
    <lineage>
        <taxon>Bacteria</taxon>
        <taxon>Pseudomonadati</taxon>
        <taxon>Pseudomonadota</taxon>
        <taxon>Alphaproteobacteria</taxon>
        <taxon>Rhodobacterales</taxon>
        <taxon>Paracoccaceae</taxon>
        <taxon>Paracoccus</taxon>
    </lineage>
</organism>
<dbReference type="OrthoDB" id="7058586at2"/>
<keyword evidence="2" id="KW-1185">Reference proteome</keyword>
<dbReference type="InterPro" id="IPR021295">
    <property type="entry name" value="DUF2867"/>
</dbReference>
<gene>
    <name evidence="1" type="ORF">CX676_03400</name>
</gene>
<proteinExistence type="predicted"/>
<dbReference type="EMBL" id="CP025430">
    <property type="protein sequence ID" value="AUH63318.1"/>
    <property type="molecule type" value="Genomic_DNA"/>
</dbReference>